<proteinExistence type="predicted"/>
<feature type="region of interest" description="Disordered" evidence="1">
    <location>
        <begin position="36"/>
        <end position="64"/>
    </location>
</feature>
<evidence type="ECO:0000256" key="1">
    <source>
        <dbReference type="SAM" id="MobiDB-lite"/>
    </source>
</evidence>
<dbReference type="EMBL" id="JAHUTI010011110">
    <property type="protein sequence ID" value="MED6235972.1"/>
    <property type="molecule type" value="Genomic_DNA"/>
</dbReference>
<protein>
    <submittedName>
        <fullName evidence="2">Uncharacterized protein</fullName>
    </submittedName>
</protein>
<dbReference type="Proteomes" id="UP001345963">
    <property type="component" value="Unassembled WGS sequence"/>
</dbReference>
<organism evidence="2 3">
    <name type="scientific">Ataeniobius toweri</name>
    <dbReference type="NCBI Taxonomy" id="208326"/>
    <lineage>
        <taxon>Eukaryota</taxon>
        <taxon>Metazoa</taxon>
        <taxon>Chordata</taxon>
        <taxon>Craniata</taxon>
        <taxon>Vertebrata</taxon>
        <taxon>Euteleostomi</taxon>
        <taxon>Actinopterygii</taxon>
        <taxon>Neopterygii</taxon>
        <taxon>Teleostei</taxon>
        <taxon>Neoteleostei</taxon>
        <taxon>Acanthomorphata</taxon>
        <taxon>Ovalentaria</taxon>
        <taxon>Atherinomorphae</taxon>
        <taxon>Cyprinodontiformes</taxon>
        <taxon>Goodeidae</taxon>
        <taxon>Ataeniobius</taxon>
    </lineage>
</organism>
<keyword evidence="3" id="KW-1185">Reference proteome</keyword>
<feature type="region of interest" description="Disordered" evidence="1">
    <location>
        <begin position="78"/>
        <end position="101"/>
    </location>
</feature>
<comment type="caution">
    <text evidence="2">The sequence shown here is derived from an EMBL/GenBank/DDBJ whole genome shotgun (WGS) entry which is preliminary data.</text>
</comment>
<name>A0ABU7ACX8_9TELE</name>
<sequence length="101" mass="11169">MPIVQLPSPTLKLHKAAAGSCRSKYSLKDFYITRSGNSFDTSRTKNTHPAVNPKPPSPHISPVSAQCPDSPLYPNFTFPPHNSHYQPPPIHHLSCPNIKDD</sequence>
<reference evidence="2 3" key="1">
    <citation type="submission" date="2021-07" db="EMBL/GenBank/DDBJ databases">
        <authorList>
            <person name="Palmer J.M."/>
        </authorList>
    </citation>
    <scope>NUCLEOTIDE SEQUENCE [LARGE SCALE GENOMIC DNA]</scope>
    <source>
        <strain evidence="2 3">AT_MEX2019</strain>
        <tissue evidence="2">Muscle</tissue>
    </source>
</reference>
<evidence type="ECO:0000313" key="2">
    <source>
        <dbReference type="EMBL" id="MED6235972.1"/>
    </source>
</evidence>
<evidence type="ECO:0000313" key="3">
    <source>
        <dbReference type="Proteomes" id="UP001345963"/>
    </source>
</evidence>
<gene>
    <name evidence="2" type="ORF">ATANTOWER_002679</name>
</gene>
<accession>A0ABU7ACX8</accession>